<feature type="transmembrane region" description="Helical" evidence="1">
    <location>
        <begin position="169"/>
        <end position="190"/>
    </location>
</feature>
<organism evidence="2 3">
    <name type="scientific">Teladorsagia circumcincta</name>
    <name type="common">Brown stomach worm</name>
    <name type="synonym">Ostertagia circumcincta</name>
    <dbReference type="NCBI Taxonomy" id="45464"/>
    <lineage>
        <taxon>Eukaryota</taxon>
        <taxon>Metazoa</taxon>
        <taxon>Ecdysozoa</taxon>
        <taxon>Nematoda</taxon>
        <taxon>Chromadorea</taxon>
        <taxon>Rhabditida</taxon>
        <taxon>Rhabditina</taxon>
        <taxon>Rhabditomorpha</taxon>
        <taxon>Strongyloidea</taxon>
        <taxon>Trichostrongylidae</taxon>
        <taxon>Teladorsagia</taxon>
    </lineage>
</organism>
<keyword evidence="1" id="KW-0812">Transmembrane</keyword>
<evidence type="ECO:0000256" key="1">
    <source>
        <dbReference type="SAM" id="Phobius"/>
    </source>
</evidence>
<dbReference type="PANTHER" id="PTHR23017:SF25">
    <property type="entry name" value="SERPENTINE RECEPTOR CLASS X 45"/>
    <property type="match status" value="1"/>
</dbReference>
<keyword evidence="1" id="KW-1133">Transmembrane helix</keyword>
<keyword evidence="3" id="KW-1185">Reference proteome</keyword>
<name>A0A2G9V216_TELCI</name>
<sequence>MGFTLSNLPDRRPAFIGLILNAFIAIYIRRLAVLRNSFGRLLQLQEFTKPAVDSVSYFIMKKAIGDGIFVGVWATNNAFETTQALKRRIVERTFVQQSDNTGLQQTISYGHRSAVNQIEIDGQQFQIDVTFSISSGQNMTISGTVLSRKTFSKSPIFMDSTPVQAEDRLAAVIIFTIAFIGFTVNVFIVFHVRRLAVFQCPFGHLLRLQAIADGLFAGIWALCFAPALLLIVVLIFNEQLHNAIPLSFKVSKQRRTSTKIEPRKSLSPQTIDITAGL</sequence>
<gene>
    <name evidence="2" type="ORF">TELCIR_01924</name>
</gene>
<evidence type="ECO:0000313" key="2">
    <source>
        <dbReference type="EMBL" id="PIO76002.1"/>
    </source>
</evidence>
<protein>
    <submittedName>
        <fullName evidence="2">Uncharacterized protein</fullName>
    </submittedName>
</protein>
<accession>A0A2G9V216</accession>
<dbReference type="PANTHER" id="PTHR23017">
    <property type="entry name" value="SERPENTINE RECEPTOR, CLASS X"/>
    <property type="match status" value="1"/>
</dbReference>
<evidence type="ECO:0000313" key="3">
    <source>
        <dbReference type="Proteomes" id="UP000230423"/>
    </source>
</evidence>
<dbReference type="EMBL" id="KZ345087">
    <property type="protein sequence ID" value="PIO76002.1"/>
    <property type="molecule type" value="Genomic_DNA"/>
</dbReference>
<proteinExistence type="predicted"/>
<dbReference type="AlphaFoldDB" id="A0A2G9V216"/>
<dbReference type="Proteomes" id="UP000230423">
    <property type="component" value="Unassembled WGS sequence"/>
</dbReference>
<reference evidence="2" key="1">
    <citation type="submission" date="2015-09" db="EMBL/GenBank/DDBJ databases">
        <title>Draft genome of the parasitic nematode Teladorsagia circumcincta isolate WARC Sus (inbred).</title>
        <authorList>
            <person name="Mitreva M."/>
        </authorList>
    </citation>
    <scope>NUCLEOTIDE SEQUENCE [LARGE SCALE GENOMIC DNA]</scope>
    <source>
        <strain evidence="2">S</strain>
    </source>
</reference>
<keyword evidence="1" id="KW-0472">Membrane</keyword>
<feature type="transmembrane region" description="Helical" evidence="1">
    <location>
        <begin position="12"/>
        <end position="32"/>
    </location>
</feature>
<feature type="transmembrane region" description="Helical" evidence="1">
    <location>
        <begin position="210"/>
        <end position="236"/>
    </location>
</feature>